<dbReference type="GO" id="GO:0070819">
    <property type="term" value="F:menaquinone-dependent protoporphyrinogen oxidase activity"/>
    <property type="evidence" value="ECO:0007669"/>
    <property type="project" value="TreeGrafter"/>
</dbReference>
<name>A0A1M6MIL4_9FIRM</name>
<dbReference type="OrthoDB" id="4564047at2"/>
<dbReference type="AlphaFoldDB" id="A0A1M6MIL4"/>
<dbReference type="STRING" id="1121476.SAMN02745751_03482"/>
<dbReference type="Proteomes" id="UP000184052">
    <property type="component" value="Unassembled WGS sequence"/>
</dbReference>
<dbReference type="PANTHER" id="PTHR38030:SF2">
    <property type="entry name" value="PROTOPORPHYRINOGEN IX DEHYDROGENASE [QUINONE]"/>
    <property type="match status" value="1"/>
</dbReference>
<evidence type="ECO:0000313" key="3">
    <source>
        <dbReference type="Proteomes" id="UP000184052"/>
    </source>
</evidence>
<sequence>MQDADVKNIVMKKCLIIVFSYHHKNTYKIAMEFSEVLNADVKTPEQVIVDELEAYEFIGFGAGIDSGRHYKPLLDLADRLPDVENKKGFIFSTSAMQGENKVKKDHSLLRSKLESKGYKIVGEFSCKGHDTNSFLKYFGGINKGRPNGEDLKNAKEFAVRLLGLI</sequence>
<dbReference type="InterPro" id="IPR052200">
    <property type="entry name" value="Protoporphyrinogen_IX_DH"/>
</dbReference>
<dbReference type="GO" id="GO:0016651">
    <property type="term" value="F:oxidoreductase activity, acting on NAD(P)H"/>
    <property type="evidence" value="ECO:0007669"/>
    <property type="project" value="UniProtKB-ARBA"/>
</dbReference>
<dbReference type="GO" id="GO:0006783">
    <property type="term" value="P:heme biosynthetic process"/>
    <property type="evidence" value="ECO:0007669"/>
    <property type="project" value="TreeGrafter"/>
</dbReference>
<keyword evidence="3" id="KW-1185">Reference proteome</keyword>
<dbReference type="EMBL" id="FQZL01000043">
    <property type="protein sequence ID" value="SHJ83278.1"/>
    <property type="molecule type" value="Genomic_DNA"/>
</dbReference>
<dbReference type="PANTHER" id="PTHR38030">
    <property type="entry name" value="PROTOPORPHYRINOGEN IX DEHYDROGENASE [MENAQUINONE]"/>
    <property type="match status" value="1"/>
</dbReference>
<dbReference type="RefSeq" id="WP_073050853.1">
    <property type="nucleotide sequence ID" value="NZ_FQZL01000043.1"/>
</dbReference>
<organism evidence="2 3">
    <name type="scientific">Dethiosulfatibacter aminovorans DSM 17477</name>
    <dbReference type="NCBI Taxonomy" id="1121476"/>
    <lineage>
        <taxon>Bacteria</taxon>
        <taxon>Bacillati</taxon>
        <taxon>Bacillota</taxon>
        <taxon>Tissierellia</taxon>
        <taxon>Dethiosulfatibacter</taxon>
    </lineage>
</organism>
<gene>
    <name evidence="2" type="ORF">SAMN02745751_03482</name>
</gene>
<dbReference type="GO" id="GO:0010181">
    <property type="term" value="F:FMN binding"/>
    <property type="evidence" value="ECO:0007669"/>
    <property type="project" value="InterPro"/>
</dbReference>
<evidence type="ECO:0000259" key="1">
    <source>
        <dbReference type="Pfam" id="PF12641"/>
    </source>
</evidence>
<proteinExistence type="predicted"/>
<protein>
    <submittedName>
        <fullName evidence="2">Flavodoxin</fullName>
    </submittedName>
</protein>
<dbReference type="InterPro" id="IPR008254">
    <property type="entry name" value="Flavodoxin/NO_synth"/>
</dbReference>
<dbReference type="SUPFAM" id="SSF52218">
    <property type="entry name" value="Flavoproteins"/>
    <property type="match status" value="1"/>
</dbReference>
<evidence type="ECO:0000313" key="2">
    <source>
        <dbReference type="EMBL" id="SHJ83278.1"/>
    </source>
</evidence>
<dbReference type="Pfam" id="PF12641">
    <property type="entry name" value="Flavodoxin_3"/>
    <property type="match status" value="1"/>
</dbReference>
<dbReference type="Gene3D" id="3.40.50.360">
    <property type="match status" value="1"/>
</dbReference>
<dbReference type="InterPro" id="IPR029039">
    <property type="entry name" value="Flavoprotein-like_sf"/>
</dbReference>
<feature type="domain" description="Flavodoxin-like" evidence="1">
    <location>
        <begin position="17"/>
        <end position="141"/>
    </location>
</feature>
<reference evidence="2 3" key="1">
    <citation type="submission" date="2016-11" db="EMBL/GenBank/DDBJ databases">
        <authorList>
            <person name="Jaros S."/>
            <person name="Januszkiewicz K."/>
            <person name="Wedrychowicz H."/>
        </authorList>
    </citation>
    <scope>NUCLEOTIDE SEQUENCE [LARGE SCALE GENOMIC DNA]</scope>
    <source>
        <strain evidence="2 3">DSM 17477</strain>
    </source>
</reference>
<accession>A0A1M6MIL4</accession>